<evidence type="ECO:0000313" key="1">
    <source>
        <dbReference type="EMBL" id="CDL26606.1"/>
    </source>
</evidence>
<comment type="caution">
    <text evidence="1">The sequence shown here is derived from an EMBL/GenBank/DDBJ whole genome shotgun (WGS) entry which is preliminary data.</text>
</comment>
<dbReference type="EMBL" id="CBWN010000062">
    <property type="protein sequence ID" value="CDL26606.1"/>
    <property type="molecule type" value="Genomic_DNA"/>
</dbReference>
<dbReference type="AlphaFoldDB" id="W1EWY9"/>
<evidence type="ECO:0000313" key="2">
    <source>
        <dbReference type="Proteomes" id="UP000019199"/>
    </source>
</evidence>
<reference evidence="1 2" key="1">
    <citation type="submission" date="2013-10" db="EMBL/GenBank/DDBJ databases">
        <title>Antibiotic resistance diversity of beta-lactamase producers in the General Hospital Vienna.</title>
        <authorList>
            <person name="Barisic I."/>
            <person name="Mitteregger D."/>
            <person name="Hirschl A.M."/>
            <person name="Noehammer C."/>
            <person name="Wiesinger-Mayr H."/>
        </authorList>
    </citation>
    <scope>NUCLEOTIDE SEQUENCE [LARGE SCALE GENOMIC DNA]</scope>
    <source>
        <strain evidence="1 2">ISC7</strain>
    </source>
</reference>
<dbReference type="Proteomes" id="UP000019199">
    <property type="component" value="Unassembled WGS sequence"/>
</dbReference>
<name>W1EWY9_ECOLX</name>
<proteinExistence type="predicted"/>
<accession>W1EWY9</accession>
<sequence>MCGVVFKLLHPPGRGVTGQQVMEFIPFIRGGAAVRRFFPQNIAVRIIVITVNALAVRHGGAAVTIVQRGVVIALRPGDIHAPALFIVGETAPRLVVIGPADDPVRSVVLIKQVVVQPRIRFCQPPPRILFVGRQRLYAVIRTVNGFQVAAGVVRQFKPDPVGVTDTRDPVLAVALKRDAVAGGVTHPAQHVHPVIGAVCQAIIAGIVSHRVAQAHPRKGVIKEATAQCITVEQFQVIVAAAQDILGVIRVNRRITVTVEGKVQRGSLADDIHPVSLFTHPGVFAPGVAPAHAGQAMQRQYRTVETGEGEGEGLAQGEVGTFVAVCAGYRIDRICYPSDDFIGNTF</sequence>
<organism evidence="1 2">
    <name type="scientific">Escherichia coli ISC7</name>
    <dbReference type="NCBI Taxonomy" id="1432555"/>
    <lineage>
        <taxon>Bacteria</taxon>
        <taxon>Pseudomonadati</taxon>
        <taxon>Pseudomonadota</taxon>
        <taxon>Gammaproteobacteria</taxon>
        <taxon>Enterobacterales</taxon>
        <taxon>Enterobacteriaceae</taxon>
        <taxon>Escherichia</taxon>
    </lineage>
</organism>
<protein>
    <submittedName>
        <fullName evidence="1">Uncharacterized protein</fullName>
    </submittedName>
</protein>